<dbReference type="GO" id="GO:0022857">
    <property type="term" value="F:transmembrane transporter activity"/>
    <property type="evidence" value="ECO:0007669"/>
    <property type="project" value="InterPro"/>
</dbReference>
<evidence type="ECO:0000313" key="7">
    <source>
        <dbReference type="Proteomes" id="UP000235023"/>
    </source>
</evidence>
<feature type="transmembrane region" description="Helical" evidence="5">
    <location>
        <begin position="121"/>
        <end position="143"/>
    </location>
</feature>
<keyword evidence="2 5" id="KW-0812">Transmembrane</keyword>
<keyword evidence="7" id="KW-1185">Reference proteome</keyword>
<dbReference type="Proteomes" id="UP000235023">
    <property type="component" value="Unassembled WGS sequence"/>
</dbReference>
<protein>
    <recommendedName>
        <fullName evidence="8">MFS general substrate transporter</fullName>
    </recommendedName>
</protein>
<gene>
    <name evidence="6" type="ORF">BDW42DRAFT_40405</name>
</gene>
<sequence>MESRDEIQMNMPECPTDLDNLTNTDGNSALLAADEFVTRFDLAGSRNEIRRAVLWYYYPDEYPDMADDMPSWPRPENAPLAKIPINWISVCYAAGLASLLLSDPGSGQSIHYSTDLTDLYLMLPALYPAPLGCVLSLISNLYYGRRQAFRLGGSMALVASIWWLTDLLSDRHFWRSSFSEVAAIVLISTSLLYITETRKSSTRGHSFVMWYTGVVAFSSILRFISRISLLITPIFAVIASLILLIFSVAMPESPYWLASTGNVRDAYYSLRRMRETPTEAGRDIYQMYDTIFSRQHQFKDDTVESPLGRSAEPEPSRDPATRKLCSPVIACILLMFTRGFSNVFVFGRSLSFLKDTFSANTSYFHKWVFFPLVRLIAIILVSPFAIHLQRKRTTLSALCGMCFCIFSATVATFAEDQIADEVFEIGCSLLHLFAEVPITLFISEIFPLVGRELGISLAVSIYFGSTFVLGHLIYLLQRFDLEFVYLGVLLILLPTAAFQISRVTKETKGMSLEHNSLGFAALTSF</sequence>
<evidence type="ECO:0000313" key="6">
    <source>
        <dbReference type="EMBL" id="PLN84455.1"/>
    </source>
</evidence>
<dbReference type="PANTHER" id="PTHR48021:SF1">
    <property type="entry name" value="GH07001P-RELATED"/>
    <property type="match status" value="1"/>
</dbReference>
<feature type="transmembrane region" description="Helical" evidence="5">
    <location>
        <begin position="483"/>
        <end position="501"/>
    </location>
</feature>
<evidence type="ECO:0000256" key="4">
    <source>
        <dbReference type="ARBA" id="ARBA00023136"/>
    </source>
</evidence>
<feature type="transmembrane region" description="Helical" evidence="5">
    <location>
        <begin position="148"/>
        <end position="165"/>
    </location>
</feature>
<dbReference type="Pfam" id="PF00083">
    <property type="entry name" value="Sugar_tr"/>
    <property type="match status" value="1"/>
</dbReference>
<evidence type="ECO:0000256" key="3">
    <source>
        <dbReference type="ARBA" id="ARBA00022989"/>
    </source>
</evidence>
<keyword evidence="3 5" id="KW-1133">Transmembrane helix</keyword>
<feature type="transmembrane region" description="Helical" evidence="5">
    <location>
        <begin position="230"/>
        <end position="249"/>
    </location>
</feature>
<feature type="transmembrane region" description="Helical" evidence="5">
    <location>
        <begin position="177"/>
        <end position="195"/>
    </location>
</feature>
<comment type="subcellular location">
    <subcellularLocation>
        <location evidence="1">Membrane</location>
    </subcellularLocation>
</comment>
<dbReference type="SUPFAM" id="SSF103473">
    <property type="entry name" value="MFS general substrate transporter"/>
    <property type="match status" value="1"/>
</dbReference>
<feature type="transmembrane region" description="Helical" evidence="5">
    <location>
        <begin position="395"/>
        <end position="414"/>
    </location>
</feature>
<feature type="transmembrane region" description="Helical" evidence="5">
    <location>
        <begin position="83"/>
        <end position="101"/>
    </location>
</feature>
<feature type="transmembrane region" description="Helical" evidence="5">
    <location>
        <begin position="457"/>
        <end position="477"/>
    </location>
</feature>
<dbReference type="OrthoDB" id="4498530at2759"/>
<dbReference type="InterPro" id="IPR050549">
    <property type="entry name" value="MFS_Trehalose_Transporter"/>
</dbReference>
<keyword evidence="4 5" id="KW-0472">Membrane</keyword>
<dbReference type="Gene3D" id="1.20.1250.20">
    <property type="entry name" value="MFS general substrate transporter like domains"/>
    <property type="match status" value="1"/>
</dbReference>
<proteinExistence type="predicted"/>
<evidence type="ECO:0000256" key="2">
    <source>
        <dbReference type="ARBA" id="ARBA00022692"/>
    </source>
</evidence>
<organism evidence="6 7">
    <name type="scientific">Aspergillus taichungensis</name>
    <dbReference type="NCBI Taxonomy" id="482145"/>
    <lineage>
        <taxon>Eukaryota</taxon>
        <taxon>Fungi</taxon>
        <taxon>Dikarya</taxon>
        <taxon>Ascomycota</taxon>
        <taxon>Pezizomycotina</taxon>
        <taxon>Eurotiomycetes</taxon>
        <taxon>Eurotiomycetidae</taxon>
        <taxon>Eurotiales</taxon>
        <taxon>Aspergillaceae</taxon>
        <taxon>Aspergillus</taxon>
        <taxon>Aspergillus subgen. Circumdati</taxon>
    </lineage>
</organism>
<evidence type="ECO:0000256" key="5">
    <source>
        <dbReference type="SAM" id="Phobius"/>
    </source>
</evidence>
<dbReference type="InterPro" id="IPR036259">
    <property type="entry name" value="MFS_trans_sf"/>
</dbReference>
<accession>A0A2J5I3K0</accession>
<dbReference type="GO" id="GO:0016020">
    <property type="term" value="C:membrane"/>
    <property type="evidence" value="ECO:0007669"/>
    <property type="project" value="UniProtKB-SubCell"/>
</dbReference>
<dbReference type="EMBL" id="KZ559511">
    <property type="protein sequence ID" value="PLN84455.1"/>
    <property type="molecule type" value="Genomic_DNA"/>
</dbReference>
<reference evidence="7" key="1">
    <citation type="submission" date="2017-12" db="EMBL/GenBank/DDBJ databases">
        <authorList>
            <consortium name="DOE Joint Genome Institute"/>
            <person name="Mondo S.J."/>
            <person name="Kjaerbolling I."/>
            <person name="Vesth T.C."/>
            <person name="Frisvad J.C."/>
            <person name="Nybo J.L."/>
            <person name="Theobald S."/>
            <person name="Kuo A."/>
            <person name="Bowyer P."/>
            <person name="Matsuda Y."/>
            <person name="Lyhne E.K."/>
            <person name="Kogle M.E."/>
            <person name="Clum A."/>
            <person name="Lipzen A."/>
            <person name="Salamov A."/>
            <person name="Ngan C.Y."/>
            <person name="Daum C."/>
            <person name="Chiniquy J."/>
            <person name="Barry K."/>
            <person name="LaButti K."/>
            <person name="Haridas S."/>
            <person name="Simmons B.A."/>
            <person name="Magnuson J.K."/>
            <person name="Mortensen U.H."/>
            <person name="Larsen T.O."/>
            <person name="Grigoriev I.V."/>
            <person name="Baker S.E."/>
            <person name="Andersen M.R."/>
            <person name="Nordberg H.P."/>
            <person name="Cantor M.N."/>
            <person name="Hua S.X."/>
        </authorList>
    </citation>
    <scope>NUCLEOTIDE SEQUENCE [LARGE SCALE GENOMIC DNA]</scope>
    <source>
        <strain evidence="7">IBT 19404</strain>
    </source>
</reference>
<evidence type="ECO:0000256" key="1">
    <source>
        <dbReference type="ARBA" id="ARBA00004370"/>
    </source>
</evidence>
<dbReference type="PANTHER" id="PTHR48021">
    <property type="match status" value="1"/>
</dbReference>
<name>A0A2J5I3K0_9EURO</name>
<feature type="transmembrane region" description="Helical" evidence="5">
    <location>
        <begin position="207"/>
        <end position="224"/>
    </location>
</feature>
<evidence type="ECO:0008006" key="8">
    <source>
        <dbReference type="Google" id="ProtNLM"/>
    </source>
</evidence>
<dbReference type="InterPro" id="IPR005828">
    <property type="entry name" value="MFS_sugar_transport-like"/>
</dbReference>
<feature type="transmembrane region" description="Helical" evidence="5">
    <location>
        <begin position="367"/>
        <end position="388"/>
    </location>
</feature>
<dbReference type="AlphaFoldDB" id="A0A2J5I3K0"/>
<feature type="transmembrane region" description="Helical" evidence="5">
    <location>
        <begin position="324"/>
        <end position="347"/>
    </location>
</feature>